<proteinExistence type="predicted"/>
<dbReference type="EMBL" id="LAZR01019585">
    <property type="protein sequence ID" value="KKL92003.1"/>
    <property type="molecule type" value="Genomic_DNA"/>
</dbReference>
<evidence type="ECO:0000313" key="1">
    <source>
        <dbReference type="EMBL" id="KKL92003.1"/>
    </source>
</evidence>
<accession>A0A0F9G080</accession>
<name>A0A0F9G080_9ZZZZ</name>
<organism evidence="1">
    <name type="scientific">marine sediment metagenome</name>
    <dbReference type="NCBI Taxonomy" id="412755"/>
    <lineage>
        <taxon>unclassified sequences</taxon>
        <taxon>metagenomes</taxon>
        <taxon>ecological metagenomes</taxon>
    </lineage>
</organism>
<sequence>MMTDIYGAQTQVRNMGLFRSGQPFDYDDLEYIAAREIIAEFLVYDLPDRALGQGFG</sequence>
<reference evidence="1" key="1">
    <citation type="journal article" date="2015" name="Nature">
        <title>Complex archaea that bridge the gap between prokaryotes and eukaryotes.</title>
        <authorList>
            <person name="Spang A."/>
            <person name="Saw J.H."/>
            <person name="Jorgensen S.L."/>
            <person name="Zaremba-Niedzwiedzka K."/>
            <person name="Martijn J."/>
            <person name="Lind A.E."/>
            <person name="van Eijk R."/>
            <person name="Schleper C."/>
            <person name="Guy L."/>
            <person name="Ettema T.J."/>
        </authorList>
    </citation>
    <scope>NUCLEOTIDE SEQUENCE</scope>
</reference>
<protein>
    <submittedName>
        <fullName evidence="1">Uncharacterized protein</fullName>
    </submittedName>
</protein>
<comment type="caution">
    <text evidence="1">The sequence shown here is derived from an EMBL/GenBank/DDBJ whole genome shotgun (WGS) entry which is preliminary data.</text>
</comment>
<dbReference type="AlphaFoldDB" id="A0A0F9G080"/>
<feature type="non-terminal residue" evidence="1">
    <location>
        <position position="56"/>
    </location>
</feature>
<gene>
    <name evidence="1" type="ORF">LCGC14_1889070</name>
</gene>